<evidence type="ECO:0000259" key="1">
    <source>
        <dbReference type="Pfam" id="PF00027"/>
    </source>
</evidence>
<accession>A0A386HR60</accession>
<reference evidence="2 3" key="1">
    <citation type="submission" date="2018-09" db="EMBL/GenBank/DDBJ databases">
        <title>Arachidicoccus sp. nov., a bacterium isolated from soil.</title>
        <authorList>
            <person name="Weon H.-Y."/>
            <person name="Kwon S.-W."/>
            <person name="Lee S.A."/>
        </authorList>
    </citation>
    <scope>NUCLEOTIDE SEQUENCE [LARGE SCALE GENOMIC DNA]</scope>
    <source>
        <strain evidence="2 3">KIS59-12</strain>
    </source>
</reference>
<gene>
    <name evidence="2" type="ORF">D6B99_12375</name>
</gene>
<keyword evidence="3" id="KW-1185">Reference proteome</keyword>
<dbReference type="AlphaFoldDB" id="A0A386HR60"/>
<dbReference type="KEGG" id="ark:D6B99_12375"/>
<protein>
    <submittedName>
        <fullName evidence="2">Crp/Fnr family transcriptional regulator</fullName>
    </submittedName>
</protein>
<dbReference type="EMBL" id="CP032489">
    <property type="protein sequence ID" value="AYD48325.1"/>
    <property type="molecule type" value="Genomic_DNA"/>
</dbReference>
<dbReference type="InterPro" id="IPR000595">
    <property type="entry name" value="cNMP-bd_dom"/>
</dbReference>
<evidence type="ECO:0000313" key="3">
    <source>
        <dbReference type="Proteomes" id="UP000266118"/>
    </source>
</evidence>
<dbReference type="CDD" id="cd00038">
    <property type="entry name" value="CAP_ED"/>
    <property type="match status" value="1"/>
</dbReference>
<dbReference type="Pfam" id="PF00027">
    <property type="entry name" value="cNMP_binding"/>
    <property type="match status" value="1"/>
</dbReference>
<dbReference type="Gene3D" id="2.60.120.10">
    <property type="entry name" value="Jelly Rolls"/>
    <property type="match status" value="1"/>
</dbReference>
<organism evidence="2 3">
    <name type="scientific">Arachidicoccus soli</name>
    <dbReference type="NCBI Taxonomy" id="2341117"/>
    <lineage>
        <taxon>Bacteria</taxon>
        <taxon>Pseudomonadati</taxon>
        <taxon>Bacteroidota</taxon>
        <taxon>Chitinophagia</taxon>
        <taxon>Chitinophagales</taxon>
        <taxon>Chitinophagaceae</taxon>
        <taxon>Arachidicoccus</taxon>
    </lineage>
</organism>
<name>A0A386HR60_9BACT</name>
<dbReference type="RefSeq" id="WP_119988934.1">
    <property type="nucleotide sequence ID" value="NZ_CP032489.1"/>
</dbReference>
<evidence type="ECO:0000313" key="2">
    <source>
        <dbReference type="EMBL" id="AYD48325.1"/>
    </source>
</evidence>
<sequence length="192" mass="22519">MFEIFRKYLKDKIILTNEDYGLIESVSLFKKLRKRQYLLQSGDISRFHAFVCKGFLRNYYVDEKGQEHIMHFAPENYWIGDRASMESGLPSKYDIDAIEESEILLLKKEDFEMIRKTIPAFNDFVNESLNKNVLVMQERIYVNISLSAEEKYSDFISKYPSISNRVPLHMIASYLGVSAETLSRVRSQSTKK</sequence>
<dbReference type="Proteomes" id="UP000266118">
    <property type="component" value="Chromosome"/>
</dbReference>
<dbReference type="SUPFAM" id="SSF51206">
    <property type="entry name" value="cAMP-binding domain-like"/>
    <property type="match status" value="1"/>
</dbReference>
<dbReference type="OrthoDB" id="9152304at2"/>
<dbReference type="InterPro" id="IPR014710">
    <property type="entry name" value="RmlC-like_jellyroll"/>
</dbReference>
<proteinExistence type="predicted"/>
<dbReference type="InterPro" id="IPR018490">
    <property type="entry name" value="cNMP-bd_dom_sf"/>
</dbReference>
<feature type="domain" description="Cyclic nucleotide-binding" evidence="1">
    <location>
        <begin position="30"/>
        <end position="114"/>
    </location>
</feature>